<feature type="compositionally biased region" description="Polar residues" evidence="1">
    <location>
        <begin position="713"/>
        <end position="722"/>
    </location>
</feature>
<feature type="compositionally biased region" description="Polar residues" evidence="1">
    <location>
        <begin position="19"/>
        <end position="34"/>
    </location>
</feature>
<dbReference type="OrthoDB" id="5563539at2759"/>
<feature type="compositionally biased region" description="Polar residues" evidence="1">
    <location>
        <begin position="730"/>
        <end position="742"/>
    </location>
</feature>
<accession>A0A8J2T6B9</accession>
<dbReference type="GO" id="GO:0007039">
    <property type="term" value="P:protein catabolic process in the vacuole"/>
    <property type="evidence" value="ECO:0007669"/>
    <property type="project" value="TreeGrafter"/>
</dbReference>
<evidence type="ECO:0000313" key="3">
    <source>
        <dbReference type="EMBL" id="CDF89079.1"/>
    </source>
</evidence>
<feature type="compositionally biased region" description="Acidic residues" evidence="1">
    <location>
        <begin position="495"/>
        <end position="514"/>
    </location>
</feature>
<dbReference type="PANTHER" id="PTHR28051">
    <property type="entry name" value="PROTEIN MTL1-RELATED"/>
    <property type="match status" value="1"/>
</dbReference>
<feature type="compositionally biased region" description="Low complexity" evidence="1">
    <location>
        <begin position="152"/>
        <end position="167"/>
    </location>
</feature>
<dbReference type="AlphaFoldDB" id="A0A8J2T6B9"/>
<feature type="compositionally biased region" description="Basic and acidic residues" evidence="1">
    <location>
        <begin position="1000"/>
        <end position="1019"/>
    </location>
</feature>
<proteinExistence type="predicted"/>
<reference evidence="4" key="1">
    <citation type="journal article" date="2013" name="Genome Announc.">
        <title>Genome sequence of the food spoilage yeast Zygosaccharomyces bailii CLIB 213(T).</title>
        <authorList>
            <person name="Galeote V."/>
            <person name="Bigey F."/>
            <person name="Devillers H."/>
            <person name="Neuveglise C."/>
            <person name="Dequin S."/>
        </authorList>
    </citation>
    <scope>NUCLEOTIDE SEQUENCE [LARGE SCALE GENOMIC DNA]</scope>
    <source>
        <strain evidence="4">CLIB 213 / ATCC 58445 / CBS 680 / CCRC 21525 / NBRC 1098 / NCYC 1416 / NRRL Y-2227</strain>
    </source>
</reference>
<feature type="region of interest" description="Disordered" evidence="1">
    <location>
        <begin position="994"/>
        <end position="1019"/>
    </location>
</feature>
<name>A0A8J2T6B9_ZYGB2</name>
<evidence type="ECO:0000313" key="4">
    <source>
        <dbReference type="Proteomes" id="UP000019375"/>
    </source>
</evidence>
<dbReference type="EMBL" id="HG316456">
    <property type="protein sequence ID" value="CDF89079.1"/>
    <property type="molecule type" value="Genomic_DNA"/>
</dbReference>
<dbReference type="GO" id="GO:0005773">
    <property type="term" value="C:vacuole"/>
    <property type="evidence" value="ECO:0007669"/>
    <property type="project" value="GOC"/>
</dbReference>
<protein>
    <submittedName>
        <fullName evidence="3">ZYBA0S03-08680g1_1</fullName>
    </submittedName>
</protein>
<feature type="region of interest" description="Disordered" evidence="1">
    <location>
        <begin position="455"/>
        <end position="523"/>
    </location>
</feature>
<dbReference type="GO" id="GO:0042149">
    <property type="term" value="P:cellular response to glucose starvation"/>
    <property type="evidence" value="ECO:0007669"/>
    <property type="project" value="TreeGrafter"/>
</dbReference>
<dbReference type="InterPro" id="IPR052292">
    <property type="entry name" value="Glucose_repression_reg"/>
</dbReference>
<evidence type="ECO:0000256" key="1">
    <source>
        <dbReference type="SAM" id="MobiDB-lite"/>
    </source>
</evidence>
<feature type="compositionally biased region" description="Basic and acidic residues" evidence="1">
    <location>
        <begin position="116"/>
        <end position="130"/>
    </location>
</feature>
<dbReference type="Proteomes" id="UP000019375">
    <property type="component" value="Unassembled WGS sequence"/>
</dbReference>
<feature type="compositionally biased region" description="Basic and acidic residues" evidence="1">
    <location>
        <begin position="271"/>
        <end position="283"/>
    </location>
</feature>
<gene>
    <name evidence="3" type="ORF">BN860_08680g</name>
</gene>
<keyword evidence="4" id="KW-1185">Reference proteome</keyword>
<feature type="region of interest" description="Disordered" evidence="1">
    <location>
        <begin position="667"/>
        <end position="878"/>
    </location>
</feature>
<feature type="compositionally biased region" description="Low complexity" evidence="1">
    <location>
        <begin position="776"/>
        <end position="801"/>
    </location>
</feature>
<evidence type="ECO:0000259" key="2">
    <source>
        <dbReference type="Pfam" id="PF08550"/>
    </source>
</evidence>
<dbReference type="Pfam" id="PF08550">
    <property type="entry name" value="GATA_AreA"/>
    <property type="match status" value="1"/>
</dbReference>
<feature type="compositionally biased region" description="Polar residues" evidence="1">
    <location>
        <begin position="752"/>
        <end position="772"/>
    </location>
</feature>
<feature type="domain" description="Nitrogen regulatory protein areA GATA-like" evidence="2">
    <location>
        <begin position="200"/>
        <end position="232"/>
    </location>
</feature>
<feature type="compositionally biased region" description="Polar residues" evidence="1">
    <location>
        <begin position="816"/>
        <end position="825"/>
    </location>
</feature>
<feature type="region of interest" description="Disordered" evidence="1">
    <location>
        <begin position="266"/>
        <end position="299"/>
    </location>
</feature>
<feature type="compositionally biased region" description="Basic and acidic residues" evidence="1">
    <location>
        <begin position="86"/>
        <end position="108"/>
    </location>
</feature>
<feature type="compositionally biased region" description="Basic and acidic residues" evidence="1">
    <location>
        <begin position="36"/>
        <end position="47"/>
    </location>
</feature>
<feature type="compositionally biased region" description="Low complexity" evidence="1">
    <location>
        <begin position="476"/>
        <end position="489"/>
    </location>
</feature>
<dbReference type="InterPro" id="IPR013860">
    <property type="entry name" value="AreA_GATA"/>
</dbReference>
<sequence length="1019" mass="111932">MANNLAAYLSNQRDRSWPLETSSAPATPISSGSINEVDKSSDIKNEDDMGPSVSMAVHADSDADFRKSTFNLKRTRSMGLLDEYIDPTRKLLERHDLGSLPRSRNELMREDEERENPEHLEEQPGSHSEEESSEVSESDSSESSRDDEGGESSRSVSVSPPSADADSLLLPQDDNDLMREPKRHVDYLSHEWNESDISNSWKYIILKKKKRTSVDHVNAARLENASWRTWAKARNHLKTVSPEVVNWSKDSDVTWLYGPIVRGNDNEDNDVERGYGSDDENSKRMSAPRAKKKNSGMAPKPILKKRTVQEILKDNSLWKLSQARKHRNEIMHATSVMDANGSLYDSHDDYDDYDALAARVNAQYYGSAEKKHSNGAGSMAGVPNLSGSHHDAVPQGAEQELLSPVPQNASAKFGGALKTILTSSNDNGTGSKSSKPIRHIHFNDRVEQCVAITNQDSDSDFIDNESQNSEEDHTNSYGTGSIISGRTGSLVQSNEDNDSDTLSSDEGEADDEDNSGLFISPSIPRRADSIIHSPITDSSSTGSLKNSKLSIQPIIKLLPATTLNYGSDDEDSGNSDYNGYGSSVSHNVNTYRGYDYMYDYNSVYTGDTSNFLPVENCDVVDVPAGIDLHTAMAGDNASTYEFNHAALSDLGKDIRADEQAKNFQQNEHEHSFMDNDSDDSGFGSDEQFIEDTKYPSSDEEEDDLRLRRAASIGKTSGTSSFRDLTHGPPSDTQNTPSRTCSFISGKPLEPSLTPSAKSPQSNYASKSSNANEHINHNPNDTNNNDDNNSNIDNNSNNSANSGTIRSRSPRSLKRAASSSFIFNSDSEGDDDDDNDGNDDGGYSRLRKNNLIHENSEAKDNSPYLSFHSRSRTAPPQSSVILPATTTRSVTASGPQLSDLSKSIRIKNSLSSAEVGASDVAIRGSFSPINGSAKSAVSNKHIYDKNKPMSDLKDVDRNLQDYHIDENRSVGASEHRESSESVHKMMQNARHIANKYLHSWKKGEGNSHGTKLDNKDSGSD</sequence>
<feature type="region of interest" description="Disordered" evidence="1">
    <location>
        <begin position="1"/>
        <end position="177"/>
    </location>
</feature>
<feature type="region of interest" description="Disordered" evidence="1">
    <location>
        <begin position="370"/>
        <end position="392"/>
    </location>
</feature>
<feature type="compositionally biased region" description="Acidic residues" evidence="1">
    <location>
        <begin position="131"/>
        <end position="140"/>
    </location>
</feature>
<organism evidence="3 4">
    <name type="scientific">Zygosaccharomyces bailii (strain CLIB 213 / ATCC 58445 / CBS 680 / BCRC 21525 / NBRC 1098 / NCYC 1416 / NRRL Y-2227)</name>
    <dbReference type="NCBI Taxonomy" id="1333698"/>
    <lineage>
        <taxon>Eukaryota</taxon>
        <taxon>Fungi</taxon>
        <taxon>Dikarya</taxon>
        <taxon>Ascomycota</taxon>
        <taxon>Saccharomycotina</taxon>
        <taxon>Saccharomycetes</taxon>
        <taxon>Saccharomycetales</taxon>
        <taxon>Saccharomycetaceae</taxon>
        <taxon>Zygosaccharomyces</taxon>
    </lineage>
</organism>
<dbReference type="PANTHER" id="PTHR28051:SF1">
    <property type="entry name" value="PROTEIN MTL1-RELATED"/>
    <property type="match status" value="1"/>
</dbReference>
<feature type="compositionally biased region" description="Acidic residues" evidence="1">
    <location>
        <begin position="826"/>
        <end position="838"/>
    </location>
</feature>